<dbReference type="PANTHER" id="PTHR33129:SF1">
    <property type="entry name" value="ATP-BINDING PROTEIN"/>
    <property type="match status" value="1"/>
</dbReference>
<proteinExistence type="predicted"/>
<feature type="non-terminal residue" evidence="1">
    <location>
        <position position="164"/>
    </location>
</feature>
<keyword evidence="2" id="KW-1185">Reference proteome</keyword>
<name>A0A9N9JR15_9GLOM</name>
<dbReference type="OrthoDB" id="2439676at2759"/>
<feature type="non-terminal residue" evidence="1">
    <location>
        <position position="1"/>
    </location>
</feature>
<evidence type="ECO:0000313" key="1">
    <source>
        <dbReference type="EMBL" id="CAG8792201.1"/>
    </source>
</evidence>
<dbReference type="InterPro" id="IPR052980">
    <property type="entry name" value="Crinkler_effector"/>
</dbReference>
<protein>
    <submittedName>
        <fullName evidence="1">18349_t:CDS:1</fullName>
    </submittedName>
</protein>
<sequence length="164" mass="19494">KDDFGSNISTLFIRDCYLHLSEIIFGNVNIFRWRITGNPGIGKTFLGYYLLYQLAKQNRTIIYHQNGRSPILFSDKKVLTTNDTYNFRDYLGREEVWYIVDALEPMQCRAKTILVCSPQKKYYKMFDQLGIDIRYMPVWSLAELNLCRDNIRLFQHLTQKTVRE</sequence>
<evidence type="ECO:0000313" key="2">
    <source>
        <dbReference type="Proteomes" id="UP000789342"/>
    </source>
</evidence>
<dbReference type="Proteomes" id="UP000789342">
    <property type="component" value="Unassembled WGS sequence"/>
</dbReference>
<comment type="caution">
    <text evidence="1">The sequence shown here is derived from an EMBL/GenBank/DDBJ whole genome shotgun (WGS) entry which is preliminary data.</text>
</comment>
<accession>A0A9N9JR15</accession>
<reference evidence="1" key="1">
    <citation type="submission" date="2021-06" db="EMBL/GenBank/DDBJ databases">
        <authorList>
            <person name="Kallberg Y."/>
            <person name="Tangrot J."/>
            <person name="Rosling A."/>
        </authorList>
    </citation>
    <scope>NUCLEOTIDE SEQUENCE</scope>
    <source>
        <strain evidence="1">CL551</strain>
    </source>
</reference>
<organism evidence="1 2">
    <name type="scientific">Acaulospora morrowiae</name>
    <dbReference type="NCBI Taxonomy" id="94023"/>
    <lineage>
        <taxon>Eukaryota</taxon>
        <taxon>Fungi</taxon>
        <taxon>Fungi incertae sedis</taxon>
        <taxon>Mucoromycota</taxon>
        <taxon>Glomeromycotina</taxon>
        <taxon>Glomeromycetes</taxon>
        <taxon>Diversisporales</taxon>
        <taxon>Acaulosporaceae</taxon>
        <taxon>Acaulospora</taxon>
    </lineage>
</organism>
<dbReference type="AlphaFoldDB" id="A0A9N9JR15"/>
<dbReference type="PANTHER" id="PTHR33129">
    <property type="entry name" value="PROTEIN KINASE DOMAIN-CONTAINING PROTEIN-RELATED"/>
    <property type="match status" value="1"/>
</dbReference>
<gene>
    <name evidence="1" type="ORF">AMORRO_LOCUS18248</name>
</gene>
<dbReference type="EMBL" id="CAJVPV010062719">
    <property type="protein sequence ID" value="CAG8792201.1"/>
    <property type="molecule type" value="Genomic_DNA"/>
</dbReference>